<evidence type="ECO:0000313" key="1">
    <source>
        <dbReference type="EMBL" id="RMZ95461.1"/>
    </source>
</evidence>
<dbReference type="OrthoDB" id="10254663at2759"/>
<dbReference type="EMBL" id="REGN01012411">
    <property type="protein sequence ID" value="RMZ95461.1"/>
    <property type="molecule type" value="Genomic_DNA"/>
</dbReference>
<sequence length="95" mass="11260">MRGEGLTAQLNNHKNVSEVKLLKDRIVLGEQKIHVLNKEIDRFKTKVAEFEPENEILKRQLYNFKFDTSWRGLRPLRTSPALLVYRLAQRIQKDK</sequence>
<feature type="non-terminal residue" evidence="1">
    <location>
        <position position="95"/>
    </location>
</feature>
<reference evidence="1 2" key="1">
    <citation type="journal article" date="2018" name="Sci. Rep.">
        <title>Genomic signatures of local adaptation to the degree of environmental predictability in rotifers.</title>
        <authorList>
            <person name="Franch-Gras L."/>
            <person name="Hahn C."/>
            <person name="Garcia-Roger E.M."/>
            <person name="Carmona M.J."/>
            <person name="Serra M."/>
            <person name="Gomez A."/>
        </authorList>
    </citation>
    <scope>NUCLEOTIDE SEQUENCE [LARGE SCALE GENOMIC DNA]</scope>
    <source>
        <strain evidence="1">HYR1</strain>
    </source>
</reference>
<keyword evidence="2" id="KW-1185">Reference proteome</keyword>
<evidence type="ECO:0000313" key="2">
    <source>
        <dbReference type="Proteomes" id="UP000276133"/>
    </source>
</evidence>
<comment type="caution">
    <text evidence="1">The sequence shown here is derived from an EMBL/GenBank/DDBJ whole genome shotgun (WGS) entry which is preliminary data.</text>
</comment>
<protein>
    <submittedName>
        <fullName evidence="1">Uncharacterized protein</fullName>
    </submittedName>
</protein>
<proteinExistence type="predicted"/>
<gene>
    <name evidence="1" type="ORF">BpHYR1_045444</name>
</gene>
<dbReference type="Proteomes" id="UP000276133">
    <property type="component" value="Unassembled WGS sequence"/>
</dbReference>
<accession>A0A3M7P8P4</accession>
<dbReference type="AlphaFoldDB" id="A0A3M7P8P4"/>
<organism evidence="1 2">
    <name type="scientific">Brachionus plicatilis</name>
    <name type="common">Marine rotifer</name>
    <name type="synonym">Brachionus muelleri</name>
    <dbReference type="NCBI Taxonomy" id="10195"/>
    <lineage>
        <taxon>Eukaryota</taxon>
        <taxon>Metazoa</taxon>
        <taxon>Spiralia</taxon>
        <taxon>Gnathifera</taxon>
        <taxon>Rotifera</taxon>
        <taxon>Eurotatoria</taxon>
        <taxon>Monogononta</taxon>
        <taxon>Pseudotrocha</taxon>
        <taxon>Ploima</taxon>
        <taxon>Brachionidae</taxon>
        <taxon>Brachionus</taxon>
    </lineage>
</organism>
<name>A0A3M7P8P4_BRAPC</name>